<keyword evidence="3" id="KW-1185">Reference proteome</keyword>
<dbReference type="PIRSF" id="PIRSF002599">
    <property type="entry name" value="Cold_shock_A"/>
    <property type="match status" value="1"/>
</dbReference>
<accession>A0ABV9MS43</accession>
<comment type="caution">
    <text evidence="2">The sequence shown here is derived from an EMBL/GenBank/DDBJ whole genome shotgun (WGS) entry which is preliminary data.</text>
</comment>
<feature type="transmembrane region" description="Helical" evidence="1">
    <location>
        <begin position="34"/>
        <end position="54"/>
    </location>
</feature>
<keyword evidence="1" id="KW-1133">Transmembrane helix</keyword>
<dbReference type="Proteomes" id="UP001595969">
    <property type="component" value="Unassembled WGS sequence"/>
</dbReference>
<evidence type="ECO:0000313" key="2">
    <source>
        <dbReference type="EMBL" id="MFC4718752.1"/>
    </source>
</evidence>
<dbReference type="Pfam" id="PF06961">
    <property type="entry name" value="DUF1294"/>
    <property type="match status" value="1"/>
</dbReference>
<evidence type="ECO:0000313" key="3">
    <source>
        <dbReference type="Proteomes" id="UP001595969"/>
    </source>
</evidence>
<organism evidence="2 3">
    <name type="scientific">Enterococcus lemanii</name>
    <dbReference type="NCBI Taxonomy" id="1159752"/>
    <lineage>
        <taxon>Bacteria</taxon>
        <taxon>Bacillati</taxon>
        <taxon>Bacillota</taxon>
        <taxon>Bacilli</taxon>
        <taxon>Lactobacillales</taxon>
        <taxon>Enterococcaceae</taxon>
        <taxon>Enterococcus</taxon>
    </lineage>
</organism>
<name>A0ABV9MS43_9ENTE</name>
<dbReference type="EMBL" id="JBHSGS010000016">
    <property type="protein sequence ID" value="MFC4718752.1"/>
    <property type="molecule type" value="Genomic_DNA"/>
</dbReference>
<keyword evidence="1" id="KW-0812">Transmembrane</keyword>
<reference evidence="3" key="1">
    <citation type="journal article" date="2019" name="Int. J. Syst. Evol. Microbiol.">
        <title>The Global Catalogue of Microorganisms (GCM) 10K type strain sequencing project: providing services to taxonomists for standard genome sequencing and annotation.</title>
        <authorList>
            <consortium name="The Broad Institute Genomics Platform"/>
            <consortium name="The Broad Institute Genome Sequencing Center for Infectious Disease"/>
            <person name="Wu L."/>
            <person name="Ma J."/>
        </authorList>
    </citation>
    <scope>NUCLEOTIDE SEQUENCE [LARGE SCALE GENOMIC DNA]</scope>
    <source>
        <strain evidence="3">CGMCC 1.19032</strain>
    </source>
</reference>
<proteinExistence type="predicted"/>
<dbReference type="InterPro" id="IPR012156">
    <property type="entry name" value="Cold_shock_CspA"/>
</dbReference>
<dbReference type="RefSeq" id="WP_204653506.1">
    <property type="nucleotide sequence ID" value="NZ_JAFBFD010000010.1"/>
</dbReference>
<protein>
    <submittedName>
        <fullName evidence="2">DUF1294 domain-containing protein</fullName>
    </submittedName>
</protein>
<evidence type="ECO:0000256" key="1">
    <source>
        <dbReference type="SAM" id="Phobius"/>
    </source>
</evidence>
<sequence>MDKIIYSYLLLLNLCLFWLMAEDKRRAIKRKRRIPEKTLLLLGLIGGGLAGLVSQKIFHHKTRKKYFTMVYLIGGAIALTLIYYMRKWS</sequence>
<feature type="transmembrane region" description="Helical" evidence="1">
    <location>
        <begin position="66"/>
        <end position="85"/>
    </location>
</feature>
<feature type="transmembrane region" description="Helical" evidence="1">
    <location>
        <begin position="6"/>
        <end position="22"/>
    </location>
</feature>
<keyword evidence="1" id="KW-0472">Membrane</keyword>
<dbReference type="InterPro" id="IPR010718">
    <property type="entry name" value="DUF1294"/>
</dbReference>
<gene>
    <name evidence="2" type="ORF">ACFO5I_03205</name>
</gene>